<dbReference type="RefSeq" id="WP_114975450.1">
    <property type="nucleotide sequence ID" value="NZ_JABAFV010000017.1"/>
</dbReference>
<sequence length="67" mass="8104">MRLIKLTKVYGLDDFEDIYLNVDEIGSFQKEKTDNYTMLFVKHNRILYEFKETPEEIIELIKNSEEI</sequence>
<organism evidence="1 2">
    <name type="scientific">Enterococcus cecorum</name>
    <dbReference type="NCBI Taxonomy" id="44008"/>
    <lineage>
        <taxon>Bacteria</taxon>
        <taxon>Bacillati</taxon>
        <taxon>Bacillota</taxon>
        <taxon>Bacilli</taxon>
        <taxon>Lactobacillales</taxon>
        <taxon>Enterococcaceae</taxon>
        <taxon>Enterococcus</taxon>
    </lineage>
</organism>
<name>A0A7X9RM94_9ENTE</name>
<proteinExistence type="predicted"/>
<reference evidence="1 2" key="1">
    <citation type="submission" date="2020-04" db="EMBL/GenBank/DDBJ databases">
        <authorList>
            <person name="Hitch T.C.A."/>
            <person name="Wylensek D."/>
            <person name="Clavel T."/>
        </authorList>
    </citation>
    <scope>NUCLEOTIDE SEQUENCE [LARGE SCALE GENOMIC DNA]</scope>
    <source>
        <strain evidence="1 2">WCA-380-WT-3C</strain>
    </source>
</reference>
<gene>
    <name evidence="1" type="ORF">HF857_09355</name>
</gene>
<dbReference type="AlphaFoldDB" id="A0A7X9RM94"/>
<comment type="caution">
    <text evidence="1">The sequence shown here is derived from an EMBL/GenBank/DDBJ whole genome shotgun (WGS) entry which is preliminary data.</text>
</comment>
<accession>A0A7X9RM94</accession>
<evidence type="ECO:0000313" key="1">
    <source>
        <dbReference type="EMBL" id="NME50416.1"/>
    </source>
</evidence>
<evidence type="ECO:0000313" key="2">
    <source>
        <dbReference type="Proteomes" id="UP000588071"/>
    </source>
</evidence>
<protein>
    <submittedName>
        <fullName evidence="1">Uncharacterized protein</fullName>
    </submittedName>
</protein>
<dbReference type="Proteomes" id="UP000588071">
    <property type="component" value="Unassembled WGS sequence"/>
</dbReference>
<dbReference type="EMBL" id="JABAFV010000017">
    <property type="protein sequence ID" value="NME50416.1"/>
    <property type="molecule type" value="Genomic_DNA"/>
</dbReference>